<dbReference type="AlphaFoldDB" id="A0A1V6TKK2"/>
<name>A0A1V6TKK2_9EURO</name>
<reference evidence="2" key="1">
    <citation type="journal article" date="2017" name="Nat. Microbiol.">
        <title>Global analysis of biosynthetic gene clusters reveals vast potential of secondary metabolite production in Penicillium species.</title>
        <authorList>
            <person name="Nielsen J.C."/>
            <person name="Grijseels S."/>
            <person name="Prigent S."/>
            <person name="Ji B."/>
            <person name="Dainat J."/>
            <person name="Nielsen K.F."/>
            <person name="Frisvad J.C."/>
            <person name="Workman M."/>
            <person name="Nielsen J."/>
        </authorList>
    </citation>
    <scope>NUCLEOTIDE SEQUENCE [LARGE SCALE GENOMIC DNA]</scope>
    <source>
        <strain evidence="2">IBT 24891</strain>
    </source>
</reference>
<gene>
    <name evidence="1" type="ORF">PENSTE_c005G06665</name>
</gene>
<organism evidence="1 2">
    <name type="scientific">Penicillium steckii</name>
    <dbReference type="NCBI Taxonomy" id="303698"/>
    <lineage>
        <taxon>Eukaryota</taxon>
        <taxon>Fungi</taxon>
        <taxon>Dikarya</taxon>
        <taxon>Ascomycota</taxon>
        <taxon>Pezizomycotina</taxon>
        <taxon>Eurotiomycetes</taxon>
        <taxon>Eurotiomycetidae</taxon>
        <taxon>Eurotiales</taxon>
        <taxon>Aspergillaceae</taxon>
        <taxon>Penicillium</taxon>
    </lineage>
</organism>
<sequence length="19" mass="2137">MFSFLRSGTVEADSDATRF</sequence>
<comment type="caution">
    <text evidence="1">The sequence shown here is derived from an EMBL/GenBank/DDBJ whole genome shotgun (WGS) entry which is preliminary data.</text>
</comment>
<dbReference type="EMBL" id="MLKD01000005">
    <property type="protein sequence ID" value="OQE26696.1"/>
    <property type="molecule type" value="Genomic_DNA"/>
</dbReference>
<protein>
    <submittedName>
        <fullName evidence="1">Uncharacterized protein</fullName>
    </submittedName>
</protein>
<evidence type="ECO:0000313" key="2">
    <source>
        <dbReference type="Proteomes" id="UP000191285"/>
    </source>
</evidence>
<accession>A0A1V6TKK2</accession>
<proteinExistence type="predicted"/>
<keyword evidence="2" id="KW-1185">Reference proteome</keyword>
<dbReference type="Proteomes" id="UP000191285">
    <property type="component" value="Unassembled WGS sequence"/>
</dbReference>
<evidence type="ECO:0000313" key="1">
    <source>
        <dbReference type="EMBL" id="OQE26696.1"/>
    </source>
</evidence>